<dbReference type="InterPro" id="IPR011990">
    <property type="entry name" value="TPR-like_helical_dom_sf"/>
</dbReference>
<evidence type="ECO:0000313" key="1">
    <source>
        <dbReference type="EMBL" id="MBB6073370.1"/>
    </source>
</evidence>
<name>A0A841H5N2_9BACT</name>
<dbReference type="EMBL" id="JACHIA010000023">
    <property type="protein sequence ID" value="MBB6073370.1"/>
    <property type="molecule type" value="Genomic_DNA"/>
</dbReference>
<sequence>MADAATLLRSAGADDARGMAARAGEEEGLGRWDAAARLYSLAFRASVMDRDLASAVDALRGQARVRRQQHRLEEAEELADLSFVMAERSGLPQAAARALNVRGIIRYEQSDWAGAAALYGRALEMALDLGDDELAGLACQNAGVIAHLRGDLFEARTRYLESIGSFVRSGNSAHAMMAYNNLGVASIYQGEWMEAEVYFSRGIEIGERLSQSPMLARLYSNRAHPLIEIGETARARRSLDSAEEAARAVGDLGTLGEVEKFRAMLARCEGRLRDADEGLQRARRMATAATAFERAELLRESGHLREAQGRPADARAAYREAAGLYSEVGARRQLRLVELRAAALVEHGEQDEDAGREEPGTRPG</sequence>
<dbReference type="Gene3D" id="1.25.40.10">
    <property type="entry name" value="Tetratricopeptide repeat domain"/>
    <property type="match status" value="1"/>
</dbReference>
<dbReference type="RefSeq" id="WP_170033081.1">
    <property type="nucleotide sequence ID" value="NZ_JABDTL010000001.1"/>
</dbReference>
<keyword evidence="2" id="KW-1185">Reference proteome</keyword>
<proteinExistence type="predicted"/>
<accession>A0A841H5N2</accession>
<dbReference type="SUPFAM" id="SSF48452">
    <property type="entry name" value="TPR-like"/>
    <property type="match status" value="2"/>
</dbReference>
<dbReference type="SMART" id="SM00028">
    <property type="entry name" value="TPR"/>
    <property type="match status" value="5"/>
</dbReference>
<organism evidence="1 2">
    <name type="scientific">Longimicrobium terrae</name>
    <dbReference type="NCBI Taxonomy" id="1639882"/>
    <lineage>
        <taxon>Bacteria</taxon>
        <taxon>Pseudomonadati</taxon>
        <taxon>Gemmatimonadota</taxon>
        <taxon>Longimicrobiia</taxon>
        <taxon>Longimicrobiales</taxon>
        <taxon>Longimicrobiaceae</taxon>
        <taxon>Longimicrobium</taxon>
    </lineage>
</organism>
<evidence type="ECO:0000313" key="2">
    <source>
        <dbReference type="Proteomes" id="UP000582837"/>
    </source>
</evidence>
<reference evidence="1 2" key="1">
    <citation type="submission" date="2020-08" db="EMBL/GenBank/DDBJ databases">
        <title>Genomic Encyclopedia of Type Strains, Phase IV (KMG-IV): sequencing the most valuable type-strain genomes for metagenomic binning, comparative biology and taxonomic classification.</title>
        <authorList>
            <person name="Goeker M."/>
        </authorList>
    </citation>
    <scope>NUCLEOTIDE SEQUENCE [LARGE SCALE GENOMIC DNA]</scope>
    <source>
        <strain evidence="1 2">DSM 29007</strain>
    </source>
</reference>
<dbReference type="Proteomes" id="UP000582837">
    <property type="component" value="Unassembled WGS sequence"/>
</dbReference>
<protein>
    <submittedName>
        <fullName evidence="1">Tetratricopeptide (TPR) repeat protein</fullName>
    </submittedName>
</protein>
<comment type="caution">
    <text evidence="1">The sequence shown here is derived from an EMBL/GenBank/DDBJ whole genome shotgun (WGS) entry which is preliminary data.</text>
</comment>
<dbReference type="AlphaFoldDB" id="A0A841H5N2"/>
<gene>
    <name evidence="1" type="ORF">HNQ61_005037</name>
</gene>
<dbReference type="InterPro" id="IPR019734">
    <property type="entry name" value="TPR_rpt"/>
</dbReference>